<evidence type="ECO:0000313" key="2">
    <source>
        <dbReference type="Proteomes" id="UP000037460"/>
    </source>
</evidence>
<reference evidence="2" key="1">
    <citation type="journal article" date="2015" name="PLoS Genet.">
        <title>Genome Sequence and Transcriptome Analyses of Chrysochromulina tobin: Metabolic Tools for Enhanced Algal Fitness in the Prominent Order Prymnesiales (Haptophyceae).</title>
        <authorList>
            <person name="Hovde B.T."/>
            <person name="Deodato C.R."/>
            <person name="Hunsperger H.M."/>
            <person name="Ryken S.A."/>
            <person name="Yost W."/>
            <person name="Jha R.K."/>
            <person name="Patterson J."/>
            <person name="Monnat R.J. Jr."/>
            <person name="Barlow S.B."/>
            <person name="Starkenburg S.R."/>
            <person name="Cattolico R.A."/>
        </authorList>
    </citation>
    <scope>NUCLEOTIDE SEQUENCE</scope>
    <source>
        <strain evidence="2">CCMP291</strain>
    </source>
</reference>
<dbReference type="Proteomes" id="UP000037460">
    <property type="component" value="Unassembled WGS sequence"/>
</dbReference>
<dbReference type="AlphaFoldDB" id="A0A0M0K9M6"/>
<name>A0A0M0K9M6_9EUKA</name>
<protein>
    <submittedName>
        <fullName evidence="1">Uncharacterized protein</fullName>
    </submittedName>
</protein>
<accession>A0A0M0K9M6</accession>
<dbReference type="EMBL" id="JWZX01000837">
    <property type="protein sequence ID" value="KOO35515.1"/>
    <property type="molecule type" value="Genomic_DNA"/>
</dbReference>
<sequence>MPLLVSLRVCPAQATYAGSDRNGLKSRQWEEKHEGVSYKVESCLQHTSGAVPPPVLSLLRPSTQTRQFPGSLVQIAPGPGQTFSVPPAACIVAFSLSNEPWYKYSLALIADQGTDPSRWTSVRMRREALFLESPARRFELALQTAAGDDGRMDKYVLSQVLSPQSMDKAAVQAAGVPLPAKAATPLYESLDWEELEWGPSFLRVRGDELPLSRMLYVPHSVAA</sequence>
<organism evidence="1 2">
    <name type="scientific">Chrysochromulina tobinii</name>
    <dbReference type="NCBI Taxonomy" id="1460289"/>
    <lineage>
        <taxon>Eukaryota</taxon>
        <taxon>Haptista</taxon>
        <taxon>Haptophyta</taxon>
        <taxon>Prymnesiophyceae</taxon>
        <taxon>Prymnesiales</taxon>
        <taxon>Chrysochromulinaceae</taxon>
        <taxon>Chrysochromulina</taxon>
    </lineage>
</organism>
<comment type="caution">
    <text evidence="1">The sequence shown here is derived from an EMBL/GenBank/DDBJ whole genome shotgun (WGS) entry which is preliminary data.</text>
</comment>
<evidence type="ECO:0000313" key="1">
    <source>
        <dbReference type="EMBL" id="KOO35515.1"/>
    </source>
</evidence>
<proteinExistence type="predicted"/>
<keyword evidence="2" id="KW-1185">Reference proteome</keyword>
<dbReference type="OrthoDB" id="3596986at2759"/>
<gene>
    <name evidence="1" type="ORF">Ctob_015159</name>
</gene>